<feature type="transmembrane region" description="Helical" evidence="1">
    <location>
        <begin position="7"/>
        <end position="27"/>
    </location>
</feature>
<protein>
    <submittedName>
        <fullName evidence="2">Uncharacterized protein</fullName>
    </submittedName>
</protein>
<accession>A0A2W4WDH2</accession>
<evidence type="ECO:0000313" key="2">
    <source>
        <dbReference type="EMBL" id="PZO42580.1"/>
    </source>
</evidence>
<keyword evidence="1" id="KW-0812">Transmembrane</keyword>
<reference evidence="3" key="1">
    <citation type="submission" date="2018-04" db="EMBL/GenBank/DDBJ databases">
        <authorList>
            <person name="Cornet L."/>
        </authorList>
    </citation>
    <scope>NUCLEOTIDE SEQUENCE [LARGE SCALE GENOMIC DNA]</scope>
</reference>
<proteinExistence type="predicted"/>
<dbReference type="EMBL" id="QBMP01000421">
    <property type="protein sequence ID" value="PZO42580.1"/>
    <property type="molecule type" value="Genomic_DNA"/>
</dbReference>
<dbReference type="AlphaFoldDB" id="A0A2W4WDH2"/>
<evidence type="ECO:0000256" key="1">
    <source>
        <dbReference type="SAM" id="Phobius"/>
    </source>
</evidence>
<organism evidence="2 3">
    <name type="scientific">Phormidesmis priestleyi</name>
    <dbReference type="NCBI Taxonomy" id="268141"/>
    <lineage>
        <taxon>Bacteria</taxon>
        <taxon>Bacillati</taxon>
        <taxon>Cyanobacteriota</taxon>
        <taxon>Cyanophyceae</taxon>
        <taxon>Leptolyngbyales</taxon>
        <taxon>Leptolyngbyaceae</taxon>
        <taxon>Phormidesmis</taxon>
    </lineage>
</organism>
<keyword evidence="1" id="KW-1133">Transmembrane helix</keyword>
<gene>
    <name evidence="2" type="ORF">DCF15_22815</name>
</gene>
<name>A0A2W4WDH2_9CYAN</name>
<dbReference type="Proteomes" id="UP000249794">
    <property type="component" value="Unassembled WGS sequence"/>
</dbReference>
<reference evidence="2 3" key="2">
    <citation type="submission" date="2018-06" db="EMBL/GenBank/DDBJ databases">
        <title>Metagenomic assembly of (sub)arctic Cyanobacteria and their associated microbiome from non-axenic cultures.</title>
        <authorList>
            <person name="Baurain D."/>
        </authorList>
    </citation>
    <scope>NUCLEOTIDE SEQUENCE [LARGE SCALE GENOMIC DNA]</scope>
    <source>
        <strain evidence="2">ULC027bin1</strain>
    </source>
</reference>
<evidence type="ECO:0000313" key="3">
    <source>
        <dbReference type="Proteomes" id="UP000249794"/>
    </source>
</evidence>
<keyword evidence="1" id="KW-0472">Membrane</keyword>
<sequence length="71" mass="8142">MKMTIRWQKVLPVVVPVVLVGFFPLVYEKLNPDYFSGVACVRVYPDQSVEKDRGESCYDPNLPAAIVLKRR</sequence>
<comment type="caution">
    <text evidence="2">The sequence shown here is derived from an EMBL/GenBank/DDBJ whole genome shotgun (WGS) entry which is preliminary data.</text>
</comment>